<sequence>MSANLAAWQEILDRFERALDAPADTAPQPLAPPPGPPPHELVERARAVLARQQMRMAELTASQAEIGREIAALRRVPSAHASTPAFLDIEG</sequence>
<dbReference type="RefSeq" id="WP_156240942.1">
    <property type="nucleotide sequence ID" value="NZ_BAAAZL010000002.1"/>
</dbReference>
<evidence type="ECO:0000313" key="3">
    <source>
        <dbReference type="Proteomes" id="UP000422989"/>
    </source>
</evidence>
<organism evidence="2 3">
    <name type="scientific">Microbacterium oryzae</name>
    <dbReference type="NCBI Taxonomy" id="743009"/>
    <lineage>
        <taxon>Bacteria</taxon>
        <taxon>Bacillati</taxon>
        <taxon>Actinomycetota</taxon>
        <taxon>Actinomycetes</taxon>
        <taxon>Micrococcales</taxon>
        <taxon>Microbacteriaceae</taxon>
        <taxon>Microbacterium</taxon>
    </lineage>
</organism>
<protein>
    <submittedName>
        <fullName evidence="2">Uncharacterized protein</fullName>
    </submittedName>
</protein>
<evidence type="ECO:0000313" key="2">
    <source>
        <dbReference type="EMBL" id="QGU26544.1"/>
    </source>
</evidence>
<feature type="region of interest" description="Disordered" evidence="1">
    <location>
        <begin position="18"/>
        <end position="39"/>
    </location>
</feature>
<feature type="compositionally biased region" description="Pro residues" evidence="1">
    <location>
        <begin position="29"/>
        <end position="39"/>
    </location>
</feature>
<evidence type="ECO:0000256" key="1">
    <source>
        <dbReference type="SAM" id="MobiDB-lite"/>
    </source>
</evidence>
<dbReference type="AlphaFoldDB" id="A0A6I6DX27"/>
<dbReference type="KEGG" id="moj:D7D94_01725"/>
<dbReference type="Proteomes" id="UP000422989">
    <property type="component" value="Chromosome"/>
</dbReference>
<keyword evidence="3" id="KW-1185">Reference proteome</keyword>
<proteinExistence type="predicted"/>
<accession>A0A6I6DX27</accession>
<gene>
    <name evidence="2" type="ORF">D7D94_01725</name>
</gene>
<reference evidence="2 3" key="1">
    <citation type="submission" date="2018-09" db="EMBL/GenBank/DDBJ databases">
        <title>Whole genome sequencing of Microbacterium oryzae strain MB-10T.</title>
        <authorList>
            <person name="Das S.K."/>
        </authorList>
    </citation>
    <scope>NUCLEOTIDE SEQUENCE [LARGE SCALE GENOMIC DNA]</scope>
    <source>
        <strain evidence="2 3">MB-10</strain>
    </source>
</reference>
<dbReference type="OrthoDB" id="5071917at2"/>
<name>A0A6I6DX27_9MICO</name>
<dbReference type="EMBL" id="CP032550">
    <property type="protein sequence ID" value="QGU26544.1"/>
    <property type="molecule type" value="Genomic_DNA"/>
</dbReference>